<reference evidence="2" key="1">
    <citation type="submission" date="2020-05" db="EMBL/GenBank/DDBJ databases">
        <title>WGS assembly of Panicum virgatum.</title>
        <authorList>
            <person name="Lovell J.T."/>
            <person name="Jenkins J."/>
            <person name="Shu S."/>
            <person name="Juenger T.E."/>
            <person name="Schmutz J."/>
        </authorList>
    </citation>
    <scope>NUCLEOTIDE SEQUENCE</scope>
    <source>
        <strain evidence="2">AP13</strain>
    </source>
</reference>
<dbReference type="EMBL" id="CM029041">
    <property type="protein sequence ID" value="KAG2629060.1"/>
    <property type="molecule type" value="Genomic_DNA"/>
</dbReference>
<comment type="caution">
    <text evidence="2">The sequence shown here is derived from an EMBL/GenBank/DDBJ whole genome shotgun (WGS) entry which is preliminary data.</text>
</comment>
<proteinExistence type="predicted"/>
<protein>
    <submittedName>
        <fullName evidence="2">Uncharacterized protein</fullName>
    </submittedName>
</protein>
<dbReference type="AlphaFoldDB" id="A0A8T0V1Q4"/>
<feature type="compositionally biased region" description="Basic and acidic residues" evidence="1">
    <location>
        <begin position="193"/>
        <end position="202"/>
    </location>
</feature>
<name>A0A8T0V1Q4_PANVG</name>
<evidence type="ECO:0000313" key="2">
    <source>
        <dbReference type="EMBL" id="KAG2629060.1"/>
    </source>
</evidence>
<evidence type="ECO:0000256" key="1">
    <source>
        <dbReference type="SAM" id="MobiDB-lite"/>
    </source>
</evidence>
<organism evidence="2 3">
    <name type="scientific">Panicum virgatum</name>
    <name type="common">Blackwell switchgrass</name>
    <dbReference type="NCBI Taxonomy" id="38727"/>
    <lineage>
        <taxon>Eukaryota</taxon>
        <taxon>Viridiplantae</taxon>
        <taxon>Streptophyta</taxon>
        <taxon>Embryophyta</taxon>
        <taxon>Tracheophyta</taxon>
        <taxon>Spermatophyta</taxon>
        <taxon>Magnoliopsida</taxon>
        <taxon>Liliopsida</taxon>
        <taxon>Poales</taxon>
        <taxon>Poaceae</taxon>
        <taxon>PACMAD clade</taxon>
        <taxon>Panicoideae</taxon>
        <taxon>Panicodae</taxon>
        <taxon>Paniceae</taxon>
        <taxon>Panicinae</taxon>
        <taxon>Panicum</taxon>
        <taxon>Panicum sect. Hiantes</taxon>
    </lineage>
</organism>
<accession>A0A8T0V1Q4</accession>
<gene>
    <name evidence="2" type="ORF">PVAP13_3KG402310</name>
</gene>
<keyword evidence="3" id="KW-1185">Reference proteome</keyword>
<evidence type="ECO:0000313" key="3">
    <source>
        <dbReference type="Proteomes" id="UP000823388"/>
    </source>
</evidence>
<sequence length="250" mass="28686">MMFFHMSTSTLQQHLVRNQERVLQLHHKIKDLMSVILNQGGIELHHIDNGKKNKLYGGPTLAPVSFWKLRSAKELQKFKRGCRGSVNSETQTWESTEASISRFSLCAQRFQKNKKIKLRGLSKRVDPQKKAPRGRTLQPNEETGHKKRIGFSFFIKEEKGLRPSLQKLGSILARISVYSLTSSTSNYVARSLHSTERRHELQETNQDSSFQRQEKKQTTRNESGSLVLSSLSETSPSVTFFVRMHRTCAI</sequence>
<feature type="region of interest" description="Disordered" evidence="1">
    <location>
        <begin position="191"/>
        <end position="228"/>
    </location>
</feature>
<feature type="region of interest" description="Disordered" evidence="1">
    <location>
        <begin position="122"/>
        <end position="142"/>
    </location>
</feature>
<dbReference type="Proteomes" id="UP000823388">
    <property type="component" value="Chromosome 3K"/>
</dbReference>